<dbReference type="InterPro" id="IPR005149">
    <property type="entry name" value="Tscrpt_reg_PadR_N"/>
</dbReference>
<dbReference type="InterPro" id="IPR036388">
    <property type="entry name" value="WH-like_DNA-bd_sf"/>
</dbReference>
<dbReference type="Gene3D" id="1.10.10.10">
    <property type="entry name" value="Winged helix-like DNA-binding domain superfamily/Winged helix DNA-binding domain"/>
    <property type="match status" value="1"/>
</dbReference>
<reference evidence="2 3" key="1">
    <citation type="submission" date="2014-06" db="EMBL/GenBank/DDBJ databases">
        <title>Draft genome sequence of Paenibacillus sp. MSt1.</title>
        <authorList>
            <person name="Aw Y.K."/>
            <person name="Ong K.S."/>
            <person name="Gan H.M."/>
            <person name="Lee S.M."/>
        </authorList>
    </citation>
    <scope>NUCLEOTIDE SEQUENCE [LARGE SCALE GENOMIC DNA]</scope>
    <source>
        <strain evidence="2 3">MSt1</strain>
    </source>
</reference>
<evidence type="ECO:0000313" key="2">
    <source>
        <dbReference type="EMBL" id="KEQ21753.1"/>
    </source>
</evidence>
<dbReference type="EMBL" id="JNVM01000064">
    <property type="protein sequence ID" value="KEQ21753.1"/>
    <property type="molecule type" value="Genomic_DNA"/>
</dbReference>
<name>A0A081NTI0_9BACL</name>
<dbReference type="Pfam" id="PF03551">
    <property type="entry name" value="PadR"/>
    <property type="match status" value="1"/>
</dbReference>
<dbReference type="RefSeq" id="WP_036693610.1">
    <property type="nucleotide sequence ID" value="NZ_JNVM01000064.1"/>
</dbReference>
<dbReference type="OrthoDB" id="2374094at2"/>
<accession>A0A081NTI0</accession>
<gene>
    <name evidence="2" type="ORF">ET33_33925</name>
</gene>
<sequence length="179" mass="21051">MYDLFVLGELMIGDTHGYQLQERLKRAVGPVRQISSGTLYPLLSRLVEHGWISLRLEEQEGGRARKIYKLTEAGRERFFELMVSPLDYTAETELMFHFKMSNFPYVTKEVRLASLEQYLNYLQHNLKYVDSIVRMISSKKMDERKRAQVLRMLDHRKHVGLADAEWVAKELERVKAAEE</sequence>
<dbReference type="InterPro" id="IPR052509">
    <property type="entry name" value="Metal_resp_DNA-bind_regulator"/>
</dbReference>
<proteinExistence type="predicted"/>
<dbReference type="AlphaFoldDB" id="A0A081NTI0"/>
<protein>
    <submittedName>
        <fullName evidence="2">PadR family transcriptional regulator</fullName>
    </submittedName>
</protein>
<dbReference type="InterPro" id="IPR036390">
    <property type="entry name" value="WH_DNA-bd_sf"/>
</dbReference>
<dbReference type="PANTHER" id="PTHR33169">
    <property type="entry name" value="PADR-FAMILY TRANSCRIPTIONAL REGULATOR"/>
    <property type="match status" value="1"/>
</dbReference>
<organism evidence="2 3">
    <name type="scientific">Paenibacillus tyrfis</name>
    <dbReference type="NCBI Taxonomy" id="1501230"/>
    <lineage>
        <taxon>Bacteria</taxon>
        <taxon>Bacillati</taxon>
        <taxon>Bacillota</taxon>
        <taxon>Bacilli</taxon>
        <taxon>Bacillales</taxon>
        <taxon>Paenibacillaceae</taxon>
        <taxon>Paenibacillus</taxon>
    </lineage>
</organism>
<keyword evidence="3" id="KW-1185">Reference proteome</keyword>
<dbReference type="Proteomes" id="UP000028123">
    <property type="component" value="Unassembled WGS sequence"/>
</dbReference>
<feature type="domain" description="Transcription regulator PadR N-terminal" evidence="1">
    <location>
        <begin position="7"/>
        <end position="78"/>
    </location>
</feature>
<dbReference type="eggNOG" id="COG1695">
    <property type="taxonomic scope" value="Bacteria"/>
</dbReference>
<evidence type="ECO:0000313" key="3">
    <source>
        <dbReference type="Proteomes" id="UP000028123"/>
    </source>
</evidence>
<dbReference type="PANTHER" id="PTHR33169:SF14">
    <property type="entry name" value="TRANSCRIPTIONAL REGULATOR RV3488"/>
    <property type="match status" value="1"/>
</dbReference>
<dbReference type="SUPFAM" id="SSF46785">
    <property type="entry name" value="Winged helix' DNA-binding domain"/>
    <property type="match status" value="1"/>
</dbReference>
<evidence type="ECO:0000259" key="1">
    <source>
        <dbReference type="Pfam" id="PF03551"/>
    </source>
</evidence>
<comment type="caution">
    <text evidence="2">The sequence shown here is derived from an EMBL/GenBank/DDBJ whole genome shotgun (WGS) entry which is preliminary data.</text>
</comment>